<protein>
    <submittedName>
        <fullName evidence="2">Uncharacterized protein</fullName>
    </submittedName>
</protein>
<feature type="compositionally biased region" description="Basic and acidic residues" evidence="1">
    <location>
        <begin position="31"/>
        <end position="60"/>
    </location>
</feature>
<gene>
    <name evidence="2" type="ORF">GCM10010347_12220</name>
</gene>
<evidence type="ECO:0000313" key="3">
    <source>
        <dbReference type="Proteomes" id="UP000642673"/>
    </source>
</evidence>
<name>A0ABQ3EKV9_9ACTN</name>
<accession>A0ABQ3EKV9</accession>
<proteinExistence type="predicted"/>
<reference evidence="3" key="1">
    <citation type="journal article" date="2019" name="Int. J. Syst. Evol. Microbiol.">
        <title>The Global Catalogue of Microorganisms (GCM) 10K type strain sequencing project: providing services to taxonomists for standard genome sequencing and annotation.</title>
        <authorList>
            <consortium name="The Broad Institute Genomics Platform"/>
            <consortium name="The Broad Institute Genome Sequencing Center for Infectious Disease"/>
            <person name="Wu L."/>
            <person name="Ma J."/>
        </authorList>
    </citation>
    <scope>NUCLEOTIDE SEQUENCE [LARGE SCALE GENOMIC DNA]</scope>
    <source>
        <strain evidence="3">JCM 4738</strain>
    </source>
</reference>
<feature type="region of interest" description="Disordered" evidence="1">
    <location>
        <begin position="127"/>
        <end position="165"/>
    </location>
</feature>
<sequence>MGSSEGAGGSGVSDEEWARFVREAGGGAGEAPKEPSARARMVTERLRREDEERAARERGWKGRKARKARQAAEPAGWRTGPAWQEREGRGKGKRRLKATAAVVFIAALAVVAVRPELVIDRLTGKTEARKNARGAAPLPGETARPTAAPSQQYPDRPTLEEPFRGSPALQWADGAAGIELPGAKAVGGLSEEQVADAIAKTGRLLAAANLEPATLRGERPQAALDLLDPVQEDGRGLLEKALARPSKDADPLWLFSRFDPAQARVHGDVVKTRGRMWFDSTRPGEVLVHSDYTFVYPLVQARAGADEVARTIVRRELTVALADPARIEATPGKLQIVSWSESAGNDDCSRDGQGYLHPMFQADQRARPSSEASGPVTDPYDRSKDVAALPKECGRVSRS</sequence>
<organism evidence="2 3">
    <name type="scientific">Streptomyces cirratus</name>
    <dbReference type="NCBI Taxonomy" id="68187"/>
    <lineage>
        <taxon>Bacteria</taxon>
        <taxon>Bacillati</taxon>
        <taxon>Actinomycetota</taxon>
        <taxon>Actinomycetes</taxon>
        <taxon>Kitasatosporales</taxon>
        <taxon>Streptomycetaceae</taxon>
        <taxon>Streptomyces</taxon>
    </lineage>
</organism>
<comment type="caution">
    <text evidence="2">The sequence shown here is derived from an EMBL/GenBank/DDBJ whole genome shotgun (WGS) entry which is preliminary data.</text>
</comment>
<feature type="region of interest" description="Disordered" evidence="1">
    <location>
        <begin position="342"/>
        <end position="399"/>
    </location>
</feature>
<feature type="compositionally biased region" description="Gly residues" evidence="1">
    <location>
        <begin position="1"/>
        <end position="11"/>
    </location>
</feature>
<evidence type="ECO:0000313" key="2">
    <source>
        <dbReference type="EMBL" id="GHB44369.1"/>
    </source>
</evidence>
<feature type="region of interest" description="Disordered" evidence="1">
    <location>
        <begin position="1"/>
        <end position="93"/>
    </location>
</feature>
<keyword evidence="3" id="KW-1185">Reference proteome</keyword>
<dbReference type="Proteomes" id="UP000642673">
    <property type="component" value="Unassembled WGS sequence"/>
</dbReference>
<dbReference type="RefSeq" id="WP_229873403.1">
    <property type="nucleotide sequence ID" value="NZ_BMVP01000002.1"/>
</dbReference>
<evidence type="ECO:0000256" key="1">
    <source>
        <dbReference type="SAM" id="MobiDB-lite"/>
    </source>
</evidence>
<dbReference type="EMBL" id="BMVP01000002">
    <property type="protein sequence ID" value="GHB44369.1"/>
    <property type="molecule type" value="Genomic_DNA"/>
</dbReference>